<dbReference type="KEGG" id="nmes:H9L09_12255"/>
<dbReference type="Proteomes" id="UP000515947">
    <property type="component" value="Chromosome"/>
</dbReference>
<dbReference type="AlphaFoldDB" id="A0A7G9R709"/>
<reference evidence="2 3" key="1">
    <citation type="submission" date="2020-08" db="EMBL/GenBank/DDBJ databases">
        <title>Genome sequence of Nocardioides mesophilus KACC 16243T.</title>
        <authorList>
            <person name="Hyun D.-W."/>
            <person name="Bae J.-W."/>
        </authorList>
    </citation>
    <scope>NUCLEOTIDE SEQUENCE [LARGE SCALE GENOMIC DNA]</scope>
    <source>
        <strain evidence="2 3">KACC 16243</strain>
    </source>
</reference>
<evidence type="ECO:0000313" key="3">
    <source>
        <dbReference type="Proteomes" id="UP000515947"/>
    </source>
</evidence>
<keyword evidence="1" id="KW-0472">Membrane</keyword>
<protein>
    <submittedName>
        <fullName evidence="2">Uncharacterized protein</fullName>
    </submittedName>
</protein>
<dbReference type="EMBL" id="CP060713">
    <property type="protein sequence ID" value="QNN51384.1"/>
    <property type="molecule type" value="Genomic_DNA"/>
</dbReference>
<feature type="transmembrane region" description="Helical" evidence="1">
    <location>
        <begin position="67"/>
        <end position="90"/>
    </location>
</feature>
<sequence length="98" mass="10162">MIRAWMSLGLMVPGFVGLMVFGEWANARDAPLLASVMTVVMVALLAIFAVGAVWFGVQARKLGARTGLVPAILSGLAAVYFLVLFVAQWLGGGGPLGG</sequence>
<keyword evidence="3" id="KW-1185">Reference proteome</keyword>
<gene>
    <name evidence="2" type="ORF">H9L09_12255</name>
</gene>
<keyword evidence="1" id="KW-0812">Transmembrane</keyword>
<evidence type="ECO:0000256" key="1">
    <source>
        <dbReference type="SAM" id="Phobius"/>
    </source>
</evidence>
<feature type="transmembrane region" description="Helical" evidence="1">
    <location>
        <begin position="32"/>
        <end position="55"/>
    </location>
</feature>
<keyword evidence="1" id="KW-1133">Transmembrane helix</keyword>
<accession>A0A7G9R709</accession>
<evidence type="ECO:0000313" key="2">
    <source>
        <dbReference type="EMBL" id="QNN51384.1"/>
    </source>
</evidence>
<dbReference type="RefSeq" id="WP_187577224.1">
    <property type="nucleotide sequence ID" value="NZ_CP060713.1"/>
</dbReference>
<proteinExistence type="predicted"/>
<organism evidence="2 3">
    <name type="scientific">Nocardioides mesophilus</name>
    <dbReference type="NCBI Taxonomy" id="433659"/>
    <lineage>
        <taxon>Bacteria</taxon>
        <taxon>Bacillati</taxon>
        <taxon>Actinomycetota</taxon>
        <taxon>Actinomycetes</taxon>
        <taxon>Propionibacteriales</taxon>
        <taxon>Nocardioidaceae</taxon>
        <taxon>Nocardioides</taxon>
    </lineage>
</organism>
<name>A0A7G9R709_9ACTN</name>